<evidence type="ECO:0000313" key="2">
    <source>
        <dbReference type="Proteomes" id="UP001385892"/>
    </source>
</evidence>
<dbReference type="EMBL" id="JBBKZT010000011">
    <property type="protein sequence ID" value="MEJ8849530.1"/>
    <property type="molecule type" value="Genomic_DNA"/>
</dbReference>
<evidence type="ECO:0008006" key="3">
    <source>
        <dbReference type="Google" id="ProtNLM"/>
    </source>
</evidence>
<name>A0ABU8WRR6_9BURK</name>
<comment type="caution">
    <text evidence="1">The sequence shown here is derived from an EMBL/GenBank/DDBJ whole genome shotgun (WGS) entry which is preliminary data.</text>
</comment>
<dbReference type="RefSeq" id="WP_340344664.1">
    <property type="nucleotide sequence ID" value="NZ_JBBKZT010000011.1"/>
</dbReference>
<gene>
    <name evidence="1" type="ORF">WKW82_22970</name>
</gene>
<proteinExistence type="predicted"/>
<evidence type="ECO:0000313" key="1">
    <source>
        <dbReference type="EMBL" id="MEJ8849530.1"/>
    </source>
</evidence>
<reference evidence="1 2" key="1">
    <citation type="submission" date="2024-03" db="EMBL/GenBank/DDBJ databases">
        <title>Novel species of the genus Variovorax.</title>
        <authorList>
            <person name="Liu Q."/>
            <person name="Xin Y.-H."/>
        </authorList>
    </citation>
    <scope>NUCLEOTIDE SEQUENCE [LARGE SCALE GENOMIC DNA]</scope>
    <source>
        <strain evidence="1 2">KACC 18900</strain>
    </source>
</reference>
<dbReference type="Proteomes" id="UP001385892">
    <property type="component" value="Unassembled WGS sequence"/>
</dbReference>
<sequence>MATNPIFKAGATINTAALAAQRNVTVEVADKPTVAKVVREGFQVPSVTLDSQAATFFLDNLQIVPPRVTPRVVSQSVRPGTKVVAGTVIDLVLASADIIPFDIFDGVHEDLKGRNLSNLLDGILADAPTRQTLLKYDKAADVPQAEKTALLAKFTQADIGFNEEVPTLSFESAFNSSRAALAFK</sequence>
<keyword evidence="2" id="KW-1185">Reference proteome</keyword>
<accession>A0ABU8WRR6</accession>
<organism evidence="1 2">
    <name type="scientific">Variovorax rhizosphaerae</name>
    <dbReference type="NCBI Taxonomy" id="1836200"/>
    <lineage>
        <taxon>Bacteria</taxon>
        <taxon>Pseudomonadati</taxon>
        <taxon>Pseudomonadota</taxon>
        <taxon>Betaproteobacteria</taxon>
        <taxon>Burkholderiales</taxon>
        <taxon>Comamonadaceae</taxon>
        <taxon>Variovorax</taxon>
    </lineage>
</organism>
<protein>
    <recommendedName>
        <fullName evidence="3">PASTA domain-containing protein</fullName>
    </recommendedName>
</protein>